<keyword evidence="1" id="KW-0863">Zinc-finger</keyword>
<dbReference type="AlphaFoldDB" id="A0A1X6PF54"/>
<gene>
    <name evidence="3" type="ORF">BU14_0076s0024</name>
</gene>
<proteinExistence type="predicted"/>
<dbReference type="PROSITE" id="PS50157">
    <property type="entry name" value="ZINC_FINGER_C2H2_2"/>
    <property type="match status" value="1"/>
</dbReference>
<accession>A0A1X6PF54</accession>
<keyword evidence="4" id="KW-1185">Reference proteome</keyword>
<dbReference type="Gene3D" id="3.30.160.60">
    <property type="entry name" value="Classic Zinc Finger"/>
    <property type="match status" value="1"/>
</dbReference>
<protein>
    <recommendedName>
        <fullName evidence="2">C2H2-type domain-containing protein</fullName>
    </recommendedName>
</protein>
<evidence type="ECO:0000313" key="3">
    <source>
        <dbReference type="EMBL" id="OSX79468.1"/>
    </source>
</evidence>
<dbReference type="PROSITE" id="PS00028">
    <property type="entry name" value="ZINC_FINGER_C2H2_1"/>
    <property type="match status" value="1"/>
</dbReference>
<dbReference type="Proteomes" id="UP000218209">
    <property type="component" value="Unassembled WGS sequence"/>
</dbReference>
<keyword evidence="1" id="KW-0479">Metal-binding</keyword>
<organism evidence="3 4">
    <name type="scientific">Porphyra umbilicalis</name>
    <name type="common">Purple laver</name>
    <name type="synonym">Red alga</name>
    <dbReference type="NCBI Taxonomy" id="2786"/>
    <lineage>
        <taxon>Eukaryota</taxon>
        <taxon>Rhodophyta</taxon>
        <taxon>Bangiophyceae</taxon>
        <taxon>Bangiales</taxon>
        <taxon>Bangiaceae</taxon>
        <taxon>Porphyra</taxon>
    </lineage>
</organism>
<evidence type="ECO:0000256" key="1">
    <source>
        <dbReference type="PROSITE-ProRule" id="PRU00042"/>
    </source>
</evidence>
<sequence>MASRGTPSAKVFPCSYCCMTYGSPANVSRHVQASHRNESRLASMVGRTGMIRMSLEAMANAVGPELLPSPAGVPSEVPYAATMTLGASELSRAQPPVAAVDVGVAAQMPADGGHATASAGSHADDGANASEAVLQPEAVFNETDEDMPPPLTDDEAEDILDNGCLLAVTDNGESGGTCEGEYLPMDAAVADLRGALPATMPMVQHVFFSSTAARIRAYYDALPEVSLSEPVVPRSWATRPSRFTSPALRGALRFAMTAGGCGLTGNDHVVYAKTLRAVEREAKAGTGTVGTFTAAFRAPHSFLTATRHE</sequence>
<evidence type="ECO:0000259" key="2">
    <source>
        <dbReference type="PROSITE" id="PS50157"/>
    </source>
</evidence>
<name>A0A1X6PF54_PORUM</name>
<dbReference type="EMBL" id="KV918790">
    <property type="protein sequence ID" value="OSX79468.1"/>
    <property type="molecule type" value="Genomic_DNA"/>
</dbReference>
<dbReference type="GO" id="GO:0008270">
    <property type="term" value="F:zinc ion binding"/>
    <property type="evidence" value="ECO:0007669"/>
    <property type="project" value="UniProtKB-KW"/>
</dbReference>
<reference evidence="3 4" key="1">
    <citation type="submission" date="2017-03" db="EMBL/GenBank/DDBJ databases">
        <title>WGS assembly of Porphyra umbilicalis.</title>
        <authorList>
            <person name="Brawley S.H."/>
            <person name="Blouin N.A."/>
            <person name="Ficko-Blean E."/>
            <person name="Wheeler G.L."/>
            <person name="Lohr M."/>
            <person name="Goodson H.V."/>
            <person name="Jenkins J.W."/>
            <person name="Blaby-Haas C.E."/>
            <person name="Helliwell K.E."/>
            <person name="Chan C."/>
            <person name="Marriage T."/>
            <person name="Bhattacharya D."/>
            <person name="Klein A.S."/>
            <person name="Badis Y."/>
            <person name="Brodie J."/>
            <person name="Cao Y."/>
            <person name="Collen J."/>
            <person name="Dittami S.M."/>
            <person name="Gachon C.M."/>
            <person name="Green B.R."/>
            <person name="Karpowicz S."/>
            <person name="Kim J.W."/>
            <person name="Kudahl U."/>
            <person name="Lin S."/>
            <person name="Michel G."/>
            <person name="Mittag M."/>
            <person name="Olson B.J."/>
            <person name="Pangilinan J."/>
            <person name="Peng Y."/>
            <person name="Qiu H."/>
            <person name="Shu S."/>
            <person name="Singer J.T."/>
            <person name="Smith A.G."/>
            <person name="Sprecher B.N."/>
            <person name="Wagner V."/>
            <person name="Wang W."/>
            <person name="Wang Z.-Y."/>
            <person name="Yan J."/>
            <person name="Yarish C."/>
            <person name="Zoeuner-Riek S."/>
            <person name="Zhuang Y."/>
            <person name="Zou Y."/>
            <person name="Lindquist E.A."/>
            <person name="Grimwood J."/>
            <person name="Barry K."/>
            <person name="Rokhsar D.S."/>
            <person name="Schmutz J."/>
            <person name="Stiller J.W."/>
            <person name="Grossman A.R."/>
            <person name="Prochnik S.E."/>
        </authorList>
    </citation>
    <scope>NUCLEOTIDE SEQUENCE [LARGE SCALE GENOMIC DNA]</scope>
    <source>
        <strain evidence="3">4086291</strain>
    </source>
</reference>
<dbReference type="InterPro" id="IPR013087">
    <property type="entry name" value="Znf_C2H2_type"/>
</dbReference>
<feature type="domain" description="C2H2-type" evidence="2">
    <location>
        <begin position="12"/>
        <end position="40"/>
    </location>
</feature>
<keyword evidence="1" id="KW-0862">Zinc</keyword>
<evidence type="ECO:0000313" key="4">
    <source>
        <dbReference type="Proteomes" id="UP000218209"/>
    </source>
</evidence>